<dbReference type="SUPFAM" id="SSF50978">
    <property type="entry name" value="WD40 repeat-like"/>
    <property type="match status" value="1"/>
</dbReference>
<feature type="domain" description="CDC20/Fizzy WD40" evidence="7">
    <location>
        <begin position="271"/>
        <end position="476"/>
    </location>
</feature>
<reference evidence="8" key="1">
    <citation type="journal article" date="2020" name="Stud. Mycol.">
        <title>101 Dothideomycetes genomes: a test case for predicting lifestyles and emergence of pathogens.</title>
        <authorList>
            <person name="Haridas S."/>
            <person name="Albert R."/>
            <person name="Binder M."/>
            <person name="Bloem J."/>
            <person name="Labutti K."/>
            <person name="Salamov A."/>
            <person name="Andreopoulos B."/>
            <person name="Baker S."/>
            <person name="Barry K."/>
            <person name="Bills G."/>
            <person name="Bluhm B."/>
            <person name="Cannon C."/>
            <person name="Castanera R."/>
            <person name="Culley D."/>
            <person name="Daum C."/>
            <person name="Ezra D."/>
            <person name="Gonzalez J."/>
            <person name="Henrissat B."/>
            <person name="Kuo A."/>
            <person name="Liang C."/>
            <person name="Lipzen A."/>
            <person name="Lutzoni F."/>
            <person name="Magnuson J."/>
            <person name="Mondo S."/>
            <person name="Nolan M."/>
            <person name="Ohm R."/>
            <person name="Pangilinan J."/>
            <person name="Park H.-J."/>
            <person name="Ramirez L."/>
            <person name="Alfaro M."/>
            <person name="Sun H."/>
            <person name="Tritt A."/>
            <person name="Yoshinaga Y."/>
            <person name="Zwiers L.-H."/>
            <person name="Turgeon B."/>
            <person name="Goodwin S."/>
            <person name="Spatafora J."/>
            <person name="Crous P."/>
            <person name="Grigoriev I."/>
        </authorList>
    </citation>
    <scope>NUCLEOTIDE SEQUENCE</scope>
    <source>
        <strain evidence="8">CBS 122681</strain>
    </source>
</reference>
<keyword evidence="4" id="KW-0131">Cell cycle</keyword>
<dbReference type="PANTHER" id="PTHR19918:SF1">
    <property type="entry name" value="FIZZY-RELATED PROTEIN HOMOLOG"/>
    <property type="match status" value="1"/>
</dbReference>
<feature type="repeat" description="WD" evidence="5">
    <location>
        <begin position="398"/>
        <end position="430"/>
    </location>
</feature>
<keyword evidence="9" id="KW-1185">Reference proteome</keyword>
<evidence type="ECO:0000256" key="2">
    <source>
        <dbReference type="ARBA" id="ARBA00022574"/>
    </source>
</evidence>
<dbReference type="InterPro" id="IPR001680">
    <property type="entry name" value="WD40_rpt"/>
</dbReference>
<protein>
    <submittedName>
        <fullName evidence="8">WD40 repeat-like protein</fullName>
    </submittedName>
</protein>
<feature type="compositionally biased region" description="Polar residues" evidence="6">
    <location>
        <begin position="185"/>
        <end position="229"/>
    </location>
</feature>
<dbReference type="InterPro" id="IPR033010">
    <property type="entry name" value="Cdc20/Fizzy"/>
</dbReference>
<dbReference type="GO" id="GO:0031145">
    <property type="term" value="P:anaphase-promoting complex-dependent catabolic process"/>
    <property type="evidence" value="ECO:0007669"/>
    <property type="project" value="TreeGrafter"/>
</dbReference>
<name>A0A6A6T4V4_9PLEO</name>
<proteinExistence type="inferred from homology"/>
<keyword evidence="2 5" id="KW-0853">WD repeat</keyword>
<dbReference type="InterPro" id="IPR036322">
    <property type="entry name" value="WD40_repeat_dom_sf"/>
</dbReference>
<evidence type="ECO:0000256" key="4">
    <source>
        <dbReference type="ARBA" id="ARBA00023306"/>
    </source>
</evidence>
<dbReference type="GO" id="GO:0005680">
    <property type="term" value="C:anaphase-promoting complex"/>
    <property type="evidence" value="ECO:0007669"/>
    <property type="project" value="TreeGrafter"/>
</dbReference>
<feature type="region of interest" description="Disordered" evidence="6">
    <location>
        <begin position="159"/>
        <end position="229"/>
    </location>
</feature>
<organism evidence="8 9">
    <name type="scientific">Lophiostoma macrostomum CBS 122681</name>
    <dbReference type="NCBI Taxonomy" id="1314788"/>
    <lineage>
        <taxon>Eukaryota</taxon>
        <taxon>Fungi</taxon>
        <taxon>Dikarya</taxon>
        <taxon>Ascomycota</taxon>
        <taxon>Pezizomycotina</taxon>
        <taxon>Dothideomycetes</taxon>
        <taxon>Pleosporomycetidae</taxon>
        <taxon>Pleosporales</taxon>
        <taxon>Lophiostomataceae</taxon>
        <taxon>Lophiostoma</taxon>
    </lineage>
</organism>
<dbReference type="SMART" id="SM00320">
    <property type="entry name" value="WD40"/>
    <property type="match status" value="6"/>
</dbReference>
<evidence type="ECO:0000256" key="1">
    <source>
        <dbReference type="ARBA" id="ARBA00006445"/>
    </source>
</evidence>
<evidence type="ECO:0000313" key="8">
    <source>
        <dbReference type="EMBL" id="KAF2655045.1"/>
    </source>
</evidence>
<dbReference type="Gene3D" id="2.130.10.10">
    <property type="entry name" value="YVTN repeat-like/Quinoprotein amine dehydrogenase"/>
    <property type="match status" value="2"/>
</dbReference>
<dbReference type="GO" id="GO:1990757">
    <property type="term" value="F:ubiquitin ligase activator activity"/>
    <property type="evidence" value="ECO:0007669"/>
    <property type="project" value="TreeGrafter"/>
</dbReference>
<evidence type="ECO:0000256" key="6">
    <source>
        <dbReference type="SAM" id="MobiDB-lite"/>
    </source>
</evidence>
<accession>A0A6A6T4V4</accession>
<dbReference type="Proteomes" id="UP000799324">
    <property type="component" value="Unassembled WGS sequence"/>
</dbReference>
<feature type="region of interest" description="Disordered" evidence="6">
    <location>
        <begin position="1"/>
        <end position="100"/>
    </location>
</feature>
<feature type="repeat" description="WD" evidence="5">
    <location>
        <begin position="315"/>
        <end position="356"/>
    </location>
</feature>
<evidence type="ECO:0000313" key="9">
    <source>
        <dbReference type="Proteomes" id="UP000799324"/>
    </source>
</evidence>
<dbReference type="Pfam" id="PF24807">
    <property type="entry name" value="WD40_CDC20-Fz"/>
    <property type="match status" value="1"/>
</dbReference>
<evidence type="ECO:0000256" key="5">
    <source>
        <dbReference type="PROSITE-ProRule" id="PRU00221"/>
    </source>
</evidence>
<feature type="compositionally biased region" description="Polar residues" evidence="6">
    <location>
        <begin position="159"/>
        <end position="174"/>
    </location>
</feature>
<dbReference type="EMBL" id="MU004354">
    <property type="protein sequence ID" value="KAF2655045.1"/>
    <property type="molecule type" value="Genomic_DNA"/>
</dbReference>
<feature type="region of interest" description="Disordered" evidence="6">
    <location>
        <begin position="113"/>
        <end position="133"/>
    </location>
</feature>
<dbReference type="OrthoDB" id="10263272at2759"/>
<dbReference type="AlphaFoldDB" id="A0A6A6T4V4"/>
<evidence type="ECO:0000259" key="7">
    <source>
        <dbReference type="Pfam" id="PF24807"/>
    </source>
</evidence>
<dbReference type="InterPro" id="IPR015943">
    <property type="entry name" value="WD40/YVTN_repeat-like_dom_sf"/>
</dbReference>
<dbReference type="PROSITE" id="PS50082">
    <property type="entry name" value="WD_REPEATS_2"/>
    <property type="match status" value="3"/>
</dbReference>
<keyword evidence="3" id="KW-0677">Repeat</keyword>
<comment type="similarity">
    <text evidence="1">Belongs to the WD repeat CDC20/Fizzy family.</text>
</comment>
<gene>
    <name evidence="8" type="ORF">K491DRAFT_599602</name>
</gene>
<dbReference type="InterPro" id="IPR056150">
    <property type="entry name" value="WD40_CDC20-Fz"/>
</dbReference>
<evidence type="ECO:0000256" key="3">
    <source>
        <dbReference type="ARBA" id="ARBA00022737"/>
    </source>
</evidence>
<dbReference type="PROSITE" id="PS50294">
    <property type="entry name" value="WD_REPEATS_REGION"/>
    <property type="match status" value="2"/>
</dbReference>
<dbReference type="Pfam" id="PF00400">
    <property type="entry name" value="WD40"/>
    <property type="match status" value="1"/>
</dbReference>
<dbReference type="GO" id="GO:0010997">
    <property type="term" value="F:anaphase-promoting complex binding"/>
    <property type="evidence" value="ECO:0007669"/>
    <property type="project" value="InterPro"/>
</dbReference>
<dbReference type="GO" id="GO:1905786">
    <property type="term" value="P:positive regulation of anaphase-promoting complex-dependent catabolic process"/>
    <property type="evidence" value="ECO:0007669"/>
    <property type="project" value="TreeGrafter"/>
</dbReference>
<feature type="repeat" description="WD" evidence="5">
    <location>
        <begin position="560"/>
        <end position="592"/>
    </location>
</feature>
<sequence>MVEAIDIPVSSTERAEHHVQTPTLISPPESKTPPTATHKRNQAALAFNDSDRNSEPVDPSALQRALESFEQAGRVRERTPTASPSRKRQRIYGDRFIPNRSGQDLQASFSLLHEDGSPATPSRSARRTPHNELHFQKTEEANRTYSAVLRHEMFESTVPQAMPQNLSPTETGNLRASGRSHTPPARSNSALPASALTPSTPHKNLFSYQSPRHSYSGQPTPSRTPQSRHGINLNARSEIYSLSPVKYSSQRMLLSPQKTPRAVAKVPYKVLDAPDLADDFYLNLVDWGSQHTLGVGLGSCVYMWNATSGRVTKLCELSDDTVTSVNWIQRGSHIAIGTNRGYVQIWDAQSQRRLRTMTGHTGRVGALAWNEHILTSGSRDRIIYHRDVRQPEQWLRKAQGHKQEVCGLKWNTETGQLASGGNDNKLMVWENLNAEPTFKWGEHQAAVKAIAWSPHQRGLLASGGGTADRTIKFWNTLISPNGPSASSIAAAAAAASAAGTGGEPPAPTPPANLLNSLDTGSQVCNLAWSRNSNEIVSTHGYSQNQIIVWKYPSMQQVVSLTGHTYRVLYLAMSPDGSTIVTGAGDETLRFWNAFKKKERTGGLLSMDSHSVIR</sequence>
<dbReference type="PANTHER" id="PTHR19918">
    <property type="entry name" value="CELL DIVISION CYCLE 20 CDC20 FIZZY -RELATED"/>
    <property type="match status" value="1"/>
</dbReference>